<dbReference type="AlphaFoldDB" id="A0A7W6HPI0"/>
<accession>A0A7W6HPI0</accession>
<feature type="domain" description="HTH cro/C1-type" evidence="2">
    <location>
        <begin position="9"/>
        <end position="67"/>
    </location>
</feature>
<dbReference type="Gene3D" id="1.10.260.40">
    <property type="entry name" value="lambda repressor-like DNA-binding domains"/>
    <property type="match status" value="1"/>
</dbReference>
<dbReference type="Pfam" id="PF01381">
    <property type="entry name" value="HTH_3"/>
    <property type="match status" value="1"/>
</dbReference>
<comment type="caution">
    <text evidence="3">The sequence shown here is derived from an EMBL/GenBank/DDBJ whole genome shotgun (WGS) entry which is preliminary data.</text>
</comment>
<evidence type="ECO:0000256" key="1">
    <source>
        <dbReference type="ARBA" id="ARBA00023125"/>
    </source>
</evidence>
<gene>
    <name evidence="3" type="ORF">GGQ71_003259</name>
</gene>
<dbReference type="PANTHER" id="PTHR46558">
    <property type="entry name" value="TRACRIPTIONAL REGULATORY PROTEIN-RELATED-RELATED"/>
    <property type="match status" value="1"/>
</dbReference>
<name>A0A7W6HPI0_9HYPH</name>
<organism evidence="3 4">
    <name type="scientific">Allorhizobium taibaishanense</name>
    <dbReference type="NCBI Taxonomy" id="887144"/>
    <lineage>
        <taxon>Bacteria</taxon>
        <taxon>Pseudomonadati</taxon>
        <taxon>Pseudomonadota</taxon>
        <taxon>Alphaproteobacteria</taxon>
        <taxon>Hyphomicrobiales</taxon>
        <taxon>Rhizobiaceae</taxon>
        <taxon>Rhizobium/Agrobacterium group</taxon>
        <taxon>Allorhizobium</taxon>
    </lineage>
</organism>
<dbReference type="PANTHER" id="PTHR46558:SF4">
    <property type="entry name" value="DNA-BIDING PHAGE PROTEIN"/>
    <property type="match status" value="1"/>
</dbReference>
<dbReference type="GO" id="GO:0003677">
    <property type="term" value="F:DNA binding"/>
    <property type="evidence" value="ECO:0007669"/>
    <property type="project" value="UniProtKB-KW"/>
</dbReference>
<evidence type="ECO:0000313" key="4">
    <source>
        <dbReference type="Proteomes" id="UP000544107"/>
    </source>
</evidence>
<dbReference type="SMART" id="SM00530">
    <property type="entry name" value="HTH_XRE"/>
    <property type="match status" value="1"/>
</dbReference>
<evidence type="ECO:0000313" key="3">
    <source>
        <dbReference type="EMBL" id="MBB4008977.1"/>
    </source>
</evidence>
<dbReference type="EMBL" id="JACIED010000004">
    <property type="protein sequence ID" value="MBB4008977.1"/>
    <property type="molecule type" value="Genomic_DNA"/>
</dbReference>
<proteinExistence type="predicted"/>
<dbReference type="InterPro" id="IPR001387">
    <property type="entry name" value="Cro/C1-type_HTH"/>
</dbReference>
<dbReference type="Proteomes" id="UP000544107">
    <property type="component" value="Unassembled WGS sequence"/>
</dbReference>
<reference evidence="3 4" key="1">
    <citation type="submission" date="2020-08" db="EMBL/GenBank/DDBJ databases">
        <title>Genomic Encyclopedia of Type Strains, Phase IV (KMG-IV): sequencing the most valuable type-strain genomes for metagenomic binning, comparative biology and taxonomic classification.</title>
        <authorList>
            <person name="Goeker M."/>
        </authorList>
    </citation>
    <scope>NUCLEOTIDE SEQUENCE [LARGE SCALE GENOMIC DNA]</scope>
    <source>
        <strain evidence="3 4">DSM 100021</strain>
    </source>
</reference>
<protein>
    <submittedName>
        <fullName evidence="3">Transcriptional regulator with XRE-family HTH domain</fullName>
    </submittedName>
</protein>
<evidence type="ECO:0000259" key="2">
    <source>
        <dbReference type="PROSITE" id="PS50943"/>
    </source>
</evidence>
<dbReference type="InterPro" id="IPR010982">
    <property type="entry name" value="Lambda_DNA-bd_dom_sf"/>
</dbReference>
<sequence>MITPFGEAIRQLRERKGVNQKDMASAIGVTPAYLSALEHGQRGKPSFDLLQRIAGYFNIIWDEADDLFAVAGMSHPKVALDTVGLPASYTAFANRLAGMIRTLPPDVIEDLDARLSRWEQDRQNPGNPVESC</sequence>
<keyword evidence="1" id="KW-0238">DNA-binding</keyword>
<dbReference type="SUPFAM" id="SSF47413">
    <property type="entry name" value="lambda repressor-like DNA-binding domains"/>
    <property type="match status" value="1"/>
</dbReference>
<dbReference type="PROSITE" id="PS50943">
    <property type="entry name" value="HTH_CROC1"/>
    <property type="match status" value="1"/>
</dbReference>
<dbReference type="CDD" id="cd00093">
    <property type="entry name" value="HTH_XRE"/>
    <property type="match status" value="1"/>
</dbReference>